<keyword evidence="4" id="KW-0479">Metal-binding</keyword>
<dbReference type="InterPro" id="IPR044066">
    <property type="entry name" value="TRIAD_supradom"/>
</dbReference>
<dbReference type="CDD" id="cd20335">
    <property type="entry name" value="BRcat_RBR"/>
    <property type="match status" value="1"/>
</dbReference>
<comment type="caution">
    <text evidence="12">The sequence shown here is derived from an EMBL/GenBank/DDBJ whole genome shotgun (WGS) entry which is preliminary data.</text>
</comment>
<keyword evidence="3" id="KW-0808">Transferase</keyword>
<dbReference type="InterPro" id="IPR002867">
    <property type="entry name" value="IBR_dom"/>
</dbReference>
<gene>
    <name evidence="12" type="ORF">M0813_18785</name>
</gene>
<feature type="domain" description="RING-type" evidence="11">
    <location>
        <begin position="257"/>
        <end position="491"/>
    </location>
</feature>
<evidence type="ECO:0000256" key="6">
    <source>
        <dbReference type="ARBA" id="ARBA00022771"/>
    </source>
</evidence>
<name>A0ABQ8YRR3_9EUKA</name>
<dbReference type="EMBL" id="JAOAOG010000127">
    <property type="protein sequence ID" value="KAJ6247258.1"/>
    <property type="molecule type" value="Genomic_DNA"/>
</dbReference>
<dbReference type="PROSITE" id="PS51873">
    <property type="entry name" value="TRIAD"/>
    <property type="match status" value="1"/>
</dbReference>
<keyword evidence="8" id="KW-0862">Zinc</keyword>
<dbReference type="Gene3D" id="3.30.40.10">
    <property type="entry name" value="Zinc/RING finger domain, C3HC4 (zinc finger)"/>
    <property type="match status" value="1"/>
</dbReference>
<organism evidence="12 13">
    <name type="scientific">Anaeramoeba flamelloides</name>
    <dbReference type="NCBI Taxonomy" id="1746091"/>
    <lineage>
        <taxon>Eukaryota</taxon>
        <taxon>Metamonada</taxon>
        <taxon>Anaeramoebidae</taxon>
        <taxon>Anaeramoeba</taxon>
    </lineage>
</organism>
<evidence type="ECO:0000256" key="2">
    <source>
        <dbReference type="ARBA" id="ARBA00012251"/>
    </source>
</evidence>
<dbReference type="SMART" id="SM00647">
    <property type="entry name" value="IBR"/>
    <property type="match status" value="2"/>
</dbReference>
<dbReference type="PROSITE" id="PS50089">
    <property type="entry name" value="ZF_RING_2"/>
    <property type="match status" value="1"/>
</dbReference>
<evidence type="ECO:0000259" key="11">
    <source>
        <dbReference type="PROSITE" id="PS51873"/>
    </source>
</evidence>
<keyword evidence="13" id="KW-1185">Reference proteome</keyword>
<evidence type="ECO:0000313" key="13">
    <source>
        <dbReference type="Proteomes" id="UP001150062"/>
    </source>
</evidence>
<dbReference type="Proteomes" id="UP001150062">
    <property type="component" value="Unassembled WGS sequence"/>
</dbReference>
<dbReference type="InterPro" id="IPR001841">
    <property type="entry name" value="Znf_RING"/>
</dbReference>
<dbReference type="EC" id="2.3.2.31" evidence="2"/>
<evidence type="ECO:0000256" key="3">
    <source>
        <dbReference type="ARBA" id="ARBA00022679"/>
    </source>
</evidence>
<evidence type="ECO:0000256" key="1">
    <source>
        <dbReference type="ARBA" id="ARBA00001798"/>
    </source>
</evidence>
<sequence>MMHQQKQNSKRKKKRKNQFSGIACLEIGLRLLNEEHIKECIIHIKPLFQIKPKYLQNVFKLSRSLTRFSSYLYLMENEEINECNEIFLNSLFQKLVAVSLNHLAAFVVIRQEGYLSLIFLKGKKLKYLLVEPFTRRNRNKISFLSYKDPDQLIRSVIERLGNTKGVQTHCAIYIRKDRYSDQSLTGKMKGDWKLQKINVKKTNKELKLHKKFTKLFDLNGILKKQFSSNNEIIYEYKKKNENLKRAISKNEKKVRLLNFQCNICFSNYPRSQMVFLNCNHKTCKSCLKDHIKFSITNARLPIKCSQHKCTNEIEFKIFKSLNLDQNLIEKYEKFTLQKYLNKHNSELIICPNPKCQLESAIEGNAFFFVCPYCKITYCPKCKTYPFHKYETCLEHKVRIMKERSENRKRILIKKKNDQASELWKKKNTRKCVGCQACVEKNKGCNHMQCTQCHTHFCFECGKIISQNEKKRMVIQKRVEKHYKNNKCIYFTEEMIKK</sequence>
<protein>
    <recommendedName>
        <fullName evidence="2">RBR-type E3 ubiquitin transferase</fullName>
        <ecNumber evidence="2">2.3.2.31</ecNumber>
    </recommendedName>
</protein>
<accession>A0ABQ8YRR3</accession>
<reference evidence="12" key="1">
    <citation type="submission" date="2022-08" db="EMBL/GenBank/DDBJ databases">
        <title>Novel sulfate-reducing endosymbionts in the free-living metamonad Anaeramoeba.</title>
        <authorList>
            <person name="Jerlstrom-Hultqvist J."/>
            <person name="Cepicka I."/>
            <person name="Gallot-Lavallee L."/>
            <person name="Salas-Leiva D."/>
            <person name="Curtis B.A."/>
            <person name="Zahonova K."/>
            <person name="Pipaliya S."/>
            <person name="Dacks J."/>
            <person name="Roger A.J."/>
        </authorList>
    </citation>
    <scope>NUCLEOTIDE SEQUENCE</scope>
    <source>
        <strain evidence="12">Schooner1</strain>
    </source>
</reference>
<keyword evidence="5" id="KW-0677">Repeat</keyword>
<evidence type="ECO:0000256" key="8">
    <source>
        <dbReference type="ARBA" id="ARBA00022833"/>
    </source>
</evidence>
<evidence type="ECO:0000256" key="7">
    <source>
        <dbReference type="ARBA" id="ARBA00022786"/>
    </source>
</evidence>
<dbReference type="PANTHER" id="PTHR11685">
    <property type="entry name" value="RBR FAMILY RING FINGER AND IBR DOMAIN-CONTAINING"/>
    <property type="match status" value="1"/>
</dbReference>
<keyword evidence="7" id="KW-0833">Ubl conjugation pathway</keyword>
<feature type="domain" description="RING-type" evidence="10">
    <location>
        <begin position="261"/>
        <end position="308"/>
    </location>
</feature>
<proteinExistence type="predicted"/>
<comment type="catalytic activity">
    <reaction evidence="1">
        <text>[E2 ubiquitin-conjugating enzyme]-S-ubiquitinyl-L-cysteine + [acceptor protein]-L-lysine = [E2 ubiquitin-conjugating enzyme]-L-cysteine + [acceptor protein]-N(6)-ubiquitinyl-L-lysine.</text>
        <dbReference type="EC" id="2.3.2.31"/>
    </reaction>
</comment>
<evidence type="ECO:0000313" key="12">
    <source>
        <dbReference type="EMBL" id="KAJ6247258.1"/>
    </source>
</evidence>
<evidence type="ECO:0000256" key="4">
    <source>
        <dbReference type="ARBA" id="ARBA00022723"/>
    </source>
</evidence>
<dbReference type="Pfam" id="PF01485">
    <property type="entry name" value="IBR"/>
    <property type="match status" value="1"/>
</dbReference>
<evidence type="ECO:0000259" key="10">
    <source>
        <dbReference type="PROSITE" id="PS50089"/>
    </source>
</evidence>
<dbReference type="InterPro" id="IPR013083">
    <property type="entry name" value="Znf_RING/FYVE/PHD"/>
</dbReference>
<evidence type="ECO:0000256" key="9">
    <source>
        <dbReference type="PROSITE-ProRule" id="PRU00175"/>
    </source>
</evidence>
<dbReference type="Gene3D" id="1.20.120.1750">
    <property type="match status" value="1"/>
</dbReference>
<dbReference type="Pfam" id="PF22191">
    <property type="entry name" value="IBR_1"/>
    <property type="match status" value="1"/>
</dbReference>
<evidence type="ECO:0000256" key="5">
    <source>
        <dbReference type="ARBA" id="ARBA00022737"/>
    </source>
</evidence>
<keyword evidence="6 9" id="KW-0863">Zinc-finger</keyword>
<dbReference type="InterPro" id="IPR031127">
    <property type="entry name" value="E3_UB_ligase_RBR"/>
</dbReference>
<dbReference type="SUPFAM" id="SSF57850">
    <property type="entry name" value="RING/U-box"/>
    <property type="match status" value="3"/>
</dbReference>